<keyword evidence="3" id="KW-1185">Reference proteome</keyword>
<feature type="transmembrane region" description="Helical" evidence="1">
    <location>
        <begin position="5"/>
        <end position="22"/>
    </location>
</feature>
<evidence type="ECO:0000313" key="2">
    <source>
        <dbReference type="EMBL" id="MEQ2508573.1"/>
    </source>
</evidence>
<feature type="transmembrane region" description="Helical" evidence="1">
    <location>
        <begin position="237"/>
        <end position="255"/>
    </location>
</feature>
<feature type="transmembrane region" description="Helical" evidence="1">
    <location>
        <begin position="56"/>
        <end position="74"/>
    </location>
</feature>
<sequence length="700" mass="79110">MMKKCLYVTDLTVVAAVLILAIHYSRMATYPIIHLIVCIYPLLLRMTIGLRKLWGCSYLSTLLMFLVVSLPMIGNMTWIDYASEKLIKAPMLLWQGLGYGDIDYQLISKMGKEYGSLLKNTIVFWIWGIPVSMLIGETIFKEIKKRFIPKPSQDISLRKILGGDSLPIRELKPDWSCKILWYSKEGKITISLTLVFLLASIMGYDLNYLLSFMGVLILPIASNLLWCKYMAHVKGKLLEIIIMLAGSLLLWMAQYETHETRVLFLLAGILCHLCGWGSMCHRAHQLKYVVSMVVMGCAITFLTMGYNPFSCIQAKRLYRMNSSAYSSGMMYVKSPHGMGLRDRYGMILPAIYEKIIPLDTDYKPYVKVIKNGQEAYYDYYHHEWIAPKLTICPKWQEKAEELMKKTLEESKSQQAQVIVMDASTGFIRVMSMIGIGSVPSGETYKNPWEISYDCELIQPFTMLAAINTGKVSLKDSTNTGRDGTTTYGKGLKYHNPFAIYHAAKKAFGNDSEKLLSILKGYGYDQPLVIKDENLNNEVCIKGKSEKLPKGITLFDISNGHGLEITPLQIVRMYSLLALKYSTVNPILYRTQGPIFPNMVENCEGVSLINSILTNQNWSISIQKMSVRLTKLIGYATNTPLKQGNKEKGDGENAVSFCGIFAKGKELYVIFAMLQGHRQCTKISHLKGITQPLVGYICQED</sequence>
<evidence type="ECO:0000313" key="3">
    <source>
        <dbReference type="Proteomes" id="UP001465717"/>
    </source>
</evidence>
<protein>
    <submittedName>
        <fullName evidence="2">Uncharacterized protein</fullName>
    </submittedName>
</protein>
<dbReference type="Gene3D" id="3.30.450.330">
    <property type="match status" value="1"/>
</dbReference>
<dbReference type="Proteomes" id="UP001465717">
    <property type="component" value="Unassembled WGS sequence"/>
</dbReference>
<feature type="transmembrane region" description="Helical" evidence="1">
    <location>
        <begin position="122"/>
        <end position="140"/>
    </location>
</feature>
<name>A0ABV1FZI3_9BACT</name>
<dbReference type="RefSeq" id="WP_349226302.1">
    <property type="nucleotide sequence ID" value="NZ_JBBNFG020000004.1"/>
</dbReference>
<feature type="transmembrane region" description="Helical" evidence="1">
    <location>
        <begin position="28"/>
        <end position="44"/>
    </location>
</feature>
<dbReference type="SUPFAM" id="SSF56601">
    <property type="entry name" value="beta-lactamase/transpeptidase-like"/>
    <property type="match status" value="1"/>
</dbReference>
<keyword evidence="1" id="KW-0812">Transmembrane</keyword>
<comment type="caution">
    <text evidence="2">The sequence shown here is derived from an EMBL/GenBank/DDBJ whole genome shotgun (WGS) entry which is preliminary data.</text>
</comment>
<reference evidence="2 3" key="1">
    <citation type="submission" date="2024-04" db="EMBL/GenBank/DDBJ databases">
        <title>Human intestinal bacterial collection.</title>
        <authorList>
            <person name="Pauvert C."/>
            <person name="Hitch T.C.A."/>
            <person name="Clavel T."/>
        </authorList>
    </citation>
    <scope>NUCLEOTIDE SEQUENCE [LARGE SCALE GENOMIC DNA]</scope>
    <source>
        <strain evidence="2 3">CLA-AA-H174</strain>
    </source>
</reference>
<evidence type="ECO:0000256" key="1">
    <source>
        <dbReference type="SAM" id="Phobius"/>
    </source>
</evidence>
<keyword evidence="1" id="KW-1133">Transmembrane helix</keyword>
<gene>
    <name evidence="2" type="ORF">AAAT87_09830</name>
</gene>
<dbReference type="EMBL" id="JBBNGE010000032">
    <property type="protein sequence ID" value="MEQ2508573.1"/>
    <property type="molecule type" value="Genomic_DNA"/>
</dbReference>
<dbReference type="InterPro" id="IPR012338">
    <property type="entry name" value="Beta-lactam/transpept-like"/>
</dbReference>
<proteinExistence type="predicted"/>
<organism evidence="2 3">
    <name type="scientific">Segatella sinensis</name>
    <dbReference type="NCBI Taxonomy" id="3085167"/>
    <lineage>
        <taxon>Bacteria</taxon>
        <taxon>Pseudomonadati</taxon>
        <taxon>Bacteroidota</taxon>
        <taxon>Bacteroidia</taxon>
        <taxon>Bacteroidales</taxon>
        <taxon>Prevotellaceae</taxon>
        <taxon>Segatella</taxon>
    </lineage>
</organism>
<feature type="transmembrane region" description="Helical" evidence="1">
    <location>
        <begin position="286"/>
        <end position="306"/>
    </location>
</feature>
<accession>A0ABV1FZI3</accession>
<dbReference type="Gene3D" id="3.40.710.10">
    <property type="entry name" value="DD-peptidase/beta-lactamase superfamily"/>
    <property type="match status" value="1"/>
</dbReference>
<feature type="transmembrane region" description="Helical" evidence="1">
    <location>
        <begin position="210"/>
        <end position="230"/>
    </location>
</feature>
<keyword evidence="1" id="KW-0472">Membrane</keyword>
<feature type="transmembrane region" description="Helical" evidence="1">
    <location>
        <begin position="261"/>
        <end position="279"/>
    </location>
</feature>
<feature type="transmembrane region" description="Helical" evidence="1">
    <location>
        <begin position="188"/>
        <end position="204"/>
    </location>
</feature>